<dbReference type="EMBL" id="ML743554">
    <property type="protein sequence ID" value="KAE8142462.1"/>
    <property type="molecule type" value="Genomic_DNA"/>
</dbReference>
<gene>
    <name evidence="1" type="ORF">BDV38DRAFT_234841</name>
</gene>
<organism evidence="1 2">
    <name type="scientific">Aspergillus pseudotamarii</name>
    <dbReference type="NCBI Taxonomy" id="132259"/>
    <lineage>
        <taxon>Eukaryota</taxon>
        <taxon>Fungi</taxon>
        <taxon>Dikarya</taxon>
        <taxon>Ascomycota</taxon>
        <taxon>Pezizomycotina</taxon>
        <taxon>Eurotiomycetes</taxon>
        <taxon>Eurotiomycetidae</taxon>
        <taxon>Eurotiales</taxon>
        <taxon>Aspergillaceae</taxon>
        <taxon>Aspergillus</taxon>
        <taxon>Aspergillus subgen. Circumdati</taxon>
    </lineage>
</organism>
<keyword evidence="2" id="KW-1185">Reference proteome</keyword>
<evidence type="ECO:0000313" key="1">
    <source>
        <dbReference type="EMBL" id="KAE8142462.1"/>
    </source>
</evidence>
<accession>A0A5N6T830</accession>
<protein>
    <submittedName>
        <fullName evidence="1">Uncharacterized protein</fullName>
    </submittedName>
</protein>
<name>A0A5N6T830_ASPPS</name>
<dbReference type="RefSeq" id="XP_031918525.1">
    <property type="nucleotide sequence ID" value="XM_032053281.1"/>
</dbReference>
<sequence>MTLKAETRHASCHKSDRLILSILQHDDRWKDFQGMYKRHAGRKKRSRREGQGLDPGSGSVVIMTFLVVFGKKGLIRFWSFLGSELHLLYHPFVIDSELPFFPFVDEIVDPTTFFPEI</sequence>
<dbReference type="AlphaFoldDB" id="A0A5N6T830"/>
<dbReference type="Proteomes" id="UP000325672">
    <property type="component" value="Unassembled WGS sequence"/>
</dbReference>
<dbReference type="GeneID" id="43637491"/>
<reference evidence="1 2" key="1">
    <citation type="submission" date="2019-04" db="EMBL/GenBank/DDBJ databases">
        <title>Friends and foes A comparative genomics study of 23 Aspergillus species from section Flavi.</title>
        <authorList>
            <consortium name="DOE Joint Genome Institute"/>
            <person name="Kjaerbolling I."/>
            <person name="Vesth T."/>
            <person name="Frisvad J.C."/>
            <person name="Nybo J.L."/>
            <person name="Theobald S."/>
            <person name="Kildgaard S."/>
            <person name="Isbrandt T."/>
            <person name="Kuo A."/>
            <person name="Sato A."/>
            <person name="Lyhne E.K."/>
            <person name="Kogle M.E."/>
            <person name="Wiebenga A."/>
            <person name="Kun R.S."/>
            <person name="Lubbers R.J."/>
            <person name="Makela M.R."/>
            <person name="Barry K."/>
            <person name="Chovatia M."/>
            <person name="Clum A."/>
            <person name="Daum C."/>
            <person name="Haridas S."/>
            <person name="He G."/>
            <person name="LaButti K."/>
            <person name="Lipzen A."/>
            <person name="Mondo S."/>
            <person name="Riley R."/>
            <person name="Salamov A."/>
            <person name="Simmons B.A."/>
            <person name="Magnuson J.K."/>
            <person name="Henrissat B."/>
            <person name="Mortensen U.H."/>
            <person name="Larsen T.O."/>
            <person name="Devries R.P."/>
            <person name="Grigoriev I.V."/>
            <person name="Machida M."/>
            <person name="Baker S.E."/>
            <person name="Andersen M.R."/>
        </authorList>
    </citation>
    <scope>NUCLEOTIDE SEQUENCE [LARGE SCALE GENOMIC DNA]</scope>
    <source>
        <strain evidence="1 2">CBS 117625</strain>
    </source>
</reference>
<evidence type="ECO:0000313" key="2">
    <source>
        <dbReference type="Proteomes" id="UP000325672"/>
    </source>
</evidence>
<proteinExistence type="predicted"/>